<feature type="transmembrane region" description="Helical" evidence="1">
    <location>
        <begin position="193"/>
        <end position="214"/>
    </location>
</feature>
<evidence type="ECO:0000313" key="2">
    <source>
        <dbReference type="EMBL" id="PSB54797.1"/>
    </source>
</evidence>
<proteinExistence type="predicted"/>
<feature type="transmembrane region" description="Helical" evidence="1">
    <location>
        <begin position="119"/>
        <end position="142"/>
    </location>
</feature>
<dbReference type="EMBL" id="PVWO01000232">
    <property type="protein sequence ID" value="PSB54797.1"/>
    <property type="molecule type" value="Genomic_DNA"/>
</dbReference>
<dbReference type="AlphaFoldDB" id="A0A2T1GBX7"/>
<dbReference type="RefSeq" id="WP_106307330.1">
    <property type="nucleotide sequence ID" value="NZ_PVWO01000232.1"/>
</dbReference>
<dbReference type="OrthoDB" id="7223883at2"/>
<keyword evidence="3" id="KW-1185">Reference proteome</keyword>
<organism evidence="2 3">
    <name type="scientific">Chamaesiphon polymorphus CCALA 037</name>
    <dbReference type="NCBI Taxonomy" id="2107692"/>
    <lineage>
        <taxon>Bacteria</taxon>
        <taxon>Bacillati</taxon>
        <taxon>Cyanobacteriota</taxon>
        <taxon>Cyanophyceae</taxon>
        <taxon>Gomontiellales</taxon>
        <taxon>Chamaesiphonaceae</taxon>
        <taxon>Chamaesiphon</taxon>
    </lineage>
</organism>
<comment type="caution">
    <text evidence="2">The sequence shown here is derived from an EMBL/GenBank/DDBJ whole genome shotgun (WGS) entry which is preliminary data.</text>
</comment>
<accession>A0A2T1GBX7</accession>
<evidence type="ECO:0000313" key="3">
    <source>
        <dbReference type="Proteomes" id="UP000238937"/>
    </source>
</evidence>
<name>A0A2T1GBX7_9CYAN</name>
<evidence type="ECO:0000256" key="1">
    <source>
        <dbReference type="SAM" id="Phobius"/>
    </source>
</evidence>
<feature type="transmembrane region" description="Helical" evidence="1">
    <location>
        <begin position="162"/>
        <end position="181"/>
    </location>
</feature>
<keyword evidence="1" id="KW-0472">Membrane</keyword>
<keyword evidence="1" id="KW-0812">Transmembrane</keyword>
<dbReference type="Proteomes" id="UP000238937">
    <property type="component" value="Unassembled WGS sequence"/>
</dbReference>
<protein>
    <submittedName>
        <fullName evidence="2">Uncharacterized protein</fullName>
    </submittedName>
</protein>
<sequence length="215" mass="23866">MSNLNERFEKILGAPLTDKQKQEIFEIGSTLKIADNDALWTMLAMHYSFEGRYERILDRIEETGQSQRESLKSAGQVAATQAQADINQAVKSLVPTVSVEVAKAAKLAVRRIGISQSMFSLWVGGLIVSLIFILGIAFGSRLYIVAVNDLKNYGLYWDRVSWAIYMGLGCPVLAALGFYCLESYTDEVKFGGWVLMACAVLVFIFPSLKVMGFIK</sequence>
<keyword evidence="1" id="KW-1133">Transmembrane helix</keyword>
<gene>
    <name evidence="2" type="ORF">C7B77_17020</name>
</gene>
<reference evidence="2 3" key="1">
    <citation type="submission" date="2018-03" db="EMBL/GenBank/DDBJ databases">
        <title>The ancient ancestry and fast evolution of plastids.</title>
        <authorList>
            <person name="Moore K.R."/>
            <person name="Magnabosco C."/>
            <person name="Momper L."/>
            <person name="Gold D.A."/>
            <person name="Bosak T."/>
            <person name="Fournier G.P."/>
        </authorList>
    </citation>
    <scope>NUCLEOTIDE SEQUENCE [LARGE SCALE GENOMIC DNA]</scope>
    <source>
        <strain evidence="2 3">CCALA 037</strain>
    </source>
</reference>